<protein>
    <recommendedName>
        <fullName evidence="6">ABC-2 type transporter transmembrane domain-containing protein</fullName>
    </recommendedName>
</protein>
<dbReference type="OrthoDB" id="5079470at2"/>
<dbReference type="GO" id="GO:0016020">
    <property type="term" value="C:membrane"/>
    <property type="evidence" value="ECO:0007669"/>
    <property type="project" value="UniProtKB-SubCell"/>
</dbReference>
<dbReference type="EMBL" id="CP015515">
    <property type="protein sequence ID" value="AND17569.1"/>
    <property type="molecule type" value="Genomic_DNA"/>
</dbReference>
<proteinExistence type="predicted"/>
<reference evidence="7 8" key="1">
    <citation type="submission" date="2016-05" db="EMBL/GenBank/DDBJ databases">
        <title>Complete genome sequence of Rathayibacter tritici NCPPB 1953.</title>
        <authorList>
            <person name="Park J."/>
            <person name="Lee H.-H."/>
            <person name="Lee S.-W."/>
            <person name="Seo Y.-S."/>
        </authorList>
    </citation>
    <scope>NUCLEOTIDE SEQUENCE [LARGE SCALE GENOMIC DNA]</scope>
    <source>
        <strain evidence="7 8">NCPPB 1953</strain>
    </source>
</reference>
<dbReference type="Pfam" id="PF01061">
    <property type="entry name" value="ABC2_membrane"/>
    <property type="match status" value="1"/>
</dbReference>
<feature type="transmembrane region" description="Helical" evidence="5">
    <location>
        <begin position="153"/>
        <end position="176"/>
    </location>
</feature>
<name>A0A160KV74_9MICO</name>
<evidence type="ECO:0000256" key="5">
    <source>
        <dbReference type="SAM" id="Phobius"/>
    </source>
</evidence>
<organism evidence="7 8">
    <name type="scientific">Rathayibacter tritici</name>
    <dbReference type="NCBI Taxonomy" id="33888"/>
    <lineage>
        <taxon>Bacteria</taxon>
        <taxon>Bacillati</taxon>
        <taxon>Actinomycetota</taxon>
        <taxon>Actinomycetes</taxon>
        <taxon>Micrococcales</taxon>
        <taxon>Microbacteriaceae</taxon>
        <taxon>Rathayibacter</taxon>
    </lineage>
</organism>
<feature type="transmembrane region" description="Helical" evidence="5">
    <location>
        <begin position="34"/>
        <end position="55"/>
    </location>
</feature>
<evidence type="ECO:0000256" key="1">
    <source>
        <dbReference type="ARBA" id="ARBA00004141"/>
    </source>
</evidence>
<keyword evidence="4 5" id="KW-0472">Membrane</keyword>
<feature type="transmembrane region" description="Helical" evidence="5">
    <location>
        <begin position="201"/>
        <end position="220"/>
    </location>
</feature>
<dbReference type="Proteomes" id="UP000077071">
    <property type="component" value="Chromosome"/>
</dbReference>
<feature type="domain" description="ABC-2 type transporter transmembrane" evidence="6">
    <location>
        <begin position="152"/>
        <end position="304"/>
    </location>
</feature>
<feature type="transmembrane region" description="Helical" evidence="5">
    <location>
        <begin position="263"/>
        <end position="281"/>
    </location>
</feature>
<evidence type="ECO:0000256" key="2">
    <source>
        <dbReference type="ARBA" id="ARBA00022692"/>
    </source>
</evidence>
<evidence type="ECO:0000313" key="8">
    <source>
        <dbReference type="Proteomes" id="UP000077071"/>
    </source>
</evidence>
<accession>A0A160KV74</accession>
<keyword evidence="8" id="KW-1185">Reference proteome</keyword>
<keyword evidence="2 5" id="KW-0812">Transmembrane</keyword>
<keyword evidence="3 5" id="KW-1133">Transmembrane helix</keyword>
<dbReference type="GO" id="GO:0140359">
    <property type="term" value="F:ABC-type transporter activity"/>
    <property type="evidence" value="ECO:0007669"/>
    <property type="project" value="InterPro"/>
</dbReference>
<sequence length="346" mass="37113">MTQAITTGRRSRRSELKQLTLLSTRELLRNVKTIVGLTFMFFFFLLLMMGIDFVVNGGRPAPIVSVAAGPQAASVVRALEDRGIEVRSIDASDEVTATIAIEDGQGHIVLPSRKKPAWKELVAAVHSVGVPTSQIAVTDASGSPETDVLRVNLAAVLAMGFMAIAFVGTSVPLVALRQRGTLRLLGTTPVRRMSFILAQSPVRFALGMAEALVIVGVAWTQGYVESFSIVRLFVTLVLGLAMLFAFAYLLASRSSNPDLMTQITGFLPVVVILTSGSVIPIDVFPDAVRSVTYAFPSTWFMQAVGADLAGTAPFLPVSWLWLMMAAIGAATALLAARLFEWNQGDL</sequence>
<evidence type="ECO:0000256" key="4">
    <source>
        <dbReference type="ARBA" id="ARBA00023136"/>
    </source>
</evidence>
<dbReference type="PANTHER" id="PTHR43027:SF2">
    <property type="entry name" value="TRANSPORT PERMEASE PROTEIN"/>
    <property type="match status" value="1"/>
</dbReference>
<dbReference type="PATRIC" id="fig|33888.3.peg.2739"/>
<dbReference type="PANTHER" id="PTHR43027">
    <property type="entry name" value="DOXORUBICIN RESISTANCE ABC TRANSPORTER PERMEASE PROTEIN DRRC-RELATED"/>
    <property type="match status" value="1"/>
</dbReference>
<dbReference type="AlphaFoldDB" id="A0A160KV74"/>
<evidence type="ECO:0000313" key="7">
    <source>
        <dbReference type="EMBL" id="AND17569.1"/>
    </source>
</evidence>
<dbReference type="KEGG" id="rtn:A6122_2453"/>
<evidence type="ECO:0000256" key="3">
    <source>
        <dbReference type="ARBA" id="ARBA00022989"/>
    </source>
</evidence>
<dbReference type="InterPro" id="IPR013525">
    <property type="entry name" value="ABC2_TM"/>
</dbReference>
<gene>
    <name evidence="7" type="ORF">A6122_2453</name>
</gene>
<dbReference type="STRING" id="33888.A6122_2453"/>
<comment type="subcellular location">
    <subcellularLocation>
        <location evidence="1">Membrane</location>
        <topology evidence="1">Multi-pass membrane protein</topology>
    </subcellularLocation>
</comment>
<dbReference type="RefSeq" id="WP_068255620.1">
    <property type="nucleotide sequence ID" value="NZ_CP015515.1"/>
</dbReference>
<feature type="transmembrane region" description="Helical" evidence="5">
    <location>
        <begin position="232"/>
        <end position="251"/>
    </location>
</feature>
<evidence type="ECO:0000259" key="6">
    <source>
        <dbReference type="Pfam" id="PF01061"/>
    </source>
</evidence>
<feature type="transmembrane region" description="Helical" evidence="5">
    <location>
        <begin position="319"/>
        <end position="339"/>
    </location>
</feature>
<dbReference type="InterPro" id="IPR052902">
    <property type="entry name" value="ABC-2_transporter"/>
</dbReference>